<dbReference type="Proteomes" id="UP000284842">
    <property type="component" value="Unassembled WGS sequence"/>
</dbReference>
<accession>A0A409Y8P0</accession>
<dbReference type="AlphaFoldDB" id="A0A409Y8P0"/>
<proteinExistence type="predicted"/>
<comment type="caution">
    <text evidence="3">The sequence shown here is derived from an EMBL/GenBank/DDBJ whole genome shotgun (WGS) entry which is preliminary data.</text>
</comment>
<sequence length="615" mass="69678">QLRLAVKLRKPLTLHTREADEDTERILKEEVPRDHKIHVHCFSDSPEFAHRLLEHFANLYIGITGIITYSSNANTAEVIRKTVEPWRASLPKSPEIDVHPGDLDALEVDHQELVQECADLENSPVNSDPPTDPPKAIVYDNLPPLRILLETDAPFMTPSNLYDDIEGLKRGTKLSLSHSAMIPWTAQFVADVAGDGWDADSCVAPSWMLSLLQGVVRRQFASNAFKSTHMATNQWRLLSYSHPRREFQYTQIQFSNPATKLNSTNTSVRPAKGYLAQNSNTNTKYGNKPTKHSKMGKKKSSTPGEENLLLPTPPSALPIVDTHTHVASTYEFYRIRYKEGKHESVYDFLNGMFKDRSVEAVVDVWCEAPVRPLWKEFADAALDLEKWGGTQYWFAIGVHPHDAKKYTDEVEKDLIEAASHPRCVSWGEMGLDYHYDNSPRDIQQDVFTRQLRQAVKLGKPLTIHTREADDDTERILKAEVPKDHRIHIHCFTDTPEFAQRLLDHFPNLYIGITGVMTYATNENTSQVVRNLVKEATADPDSPSPLRILLETDAPYMVPANLYDDLPEIKGKKLPICHSAMIPWTAKFVADVAGEGWDADRVLREARDNARKMYGV</sequence>
<dbReference type="PROSITE" id="PS01090">
    <property type="entry name" value="TATD_2"/>
    <property type="match status" value="2"/>
</dbReference>
<dbReference type="PANTHER" id="PTHR46363">
    <property type="entry name" value="DEOXYRIBONUCLEASE TATDN2-RELATED"/>
    <property type="match status" value="1"/>
</dbReference>
<dbReference type="CDD" id="cd01310">
    <property type="entry name" value="TatD_DNAse"/>
    <property type="match status" value="1"/>
</dbReference>
<feature type="non-terminal residue" evidence="3">
    <location>
        <position position="1"/>
    </location>
</feature>
<evidence type="ECO:0000256" key="1">
    <source>
        <dbReference type="ARBA" id="ARBA00022801"/>
    </source>
</evidence>
<keyword evidence="4" id="KW-1185">Reference proteome</keyword>
<dbReference type="SUPFAM" id="SSF51556">
    <property type="entry name" value="Metallo-dependent hydrolases"/>
    <property type="match status" value="2"/>
</dbReference>
<dbReference type="OrthoDB" id="6079689at2759"/>
<dbReference type="Pfam" id="PF01026">
    <property type="entry name" value="TatD_DNase"/>
    <property type="match status" value="2"/>
</dbReference>
<gene>
    <name evidence="3" type="ORF">CVT24_009281</name>
</gene>
<dbReference type="EMBL" id="NHTK01001364">
    <property type="protein sequence ID" value="PPQ99281.1"/>
    <property type="molecule type" value="Genomic_DNA"/>
</dbReference>
<evidence type="ECO:0000256" key="2">
    <source>
        <dbReference type="SAM" id="MobiDB-lite"/>
    </source>
</evidence>
<dbReference type="InterPro" id="IPR001130">
    <property type="entry name" value="TatD-like"/>
</dbReference>
<dbReference type="Gene3D" id="3.20.20.140">
    <property type="entry name" value="Metal-dependent hydrolases"/>
    <property type="match status" value="3"/>
</dbReference>
<dbReference type="InterPro" id="IPR032466">
    <property type="entry name" value="Metal_Hydrolase"/>
</dbReference>
<keyword evidence="1" id="KW-0378">Hydrolase</keyword>
<evidence type="ECO:0000313" key="3">
    <source>
        <dbReference type="EMBL" id="PPQ99281.1"/>
    </source>
</evidence>
<dbReference type="InParanoid" id="A0A409Y8P0"/>
<protein>
    <recommendedName>
        <fullName evidence="5">Metallo-dependent hydrolase</fullName>
    </recommendedName>
</protein>
<dbReference type="InterPro" id="IPR018228">
    <property type="entry name" value="DNase_TatD-rel_CS"/>
</dbReference>
<evidence type="ECO:0000313" key="4">
    <source>
        <dbReference type="Proteomes" id="UP000284842"/>
    </source>
</evidence>
<reference evidence="3 4" key="1">
    <citation type="journal article" date="2018" name="Evol. Lett.">
        <title>Horizontal gene cluster transfer increased hallucinogenic mushroom diversity.</title>
        <authorList>
            <person name="Reynolds H.T."/>
            <person name="Vijayakumar V."/>
            <person name="Gluck-Thaler E."/>
            <person name="Korotkin H.B."/>
            <person name="Matheny P.B."/>
            <person name="Slot J.C."/>
        </authorList>
    </citation>
    <scope>NUCLEOTIDE SEQUENCE [LARGE SCALE GENOMIC DNA]</scope>
    <source>
        <strain evidence="3 4">2629</strain>
    </source>
</reference>
<name>A0A409Y8P0_9AGAR</name>
<evidence type="ECO:0008006" key="5">
    <source>
        <dbReference type="Google" id="ProtNLM"/>
    </source>
</evidence>
<feature type="region of interest" description="Disordered" evidence="2">
    <location>
        <begin position="277"/>
        <end position="314"/>
    </location>
</feature>
<feature type="compositionally biased region" description="Basic residues" evidence="2">
    <location>
        <begin position="289"/>
        <end position="300"/>
    </location>
</feature>
<organism evidence="3 4">
    <name type="scientific">Panaeolus cyanescens</name>
    <dbReference type="NCBI Taxonomy" id="181874"/>
    <lineage>
        <taxon>Eukaryota</taxon>
        <taxon>Fungi</taxon>
        <taxon>Dikarya</taxon>
        <taxon>Basidiomycota</taxon>
        <taxon>Agaricomycotina</taxon>
        <taxon>Agaricomycetes</taxon>
        <taxon>Agaricomycetidae</taxon>
        <taxon>Agaricales</taxon>
        <taxon>Agaricineae</taxon>
        <taxon>Galeropsidaceae</taxon>
        <taxon>Panaeolus</taxon>
    </lineage>
</organism>
<dbReference type="GO" id="GO:0016788">
    <property type="term" value="F:hydrolase activity, acting on ester bonds"/>
    <property type="evidence" value="ECO:0007669"/>
    <property type="project" value="InterPro"/>
</dbReference>
<dbReference type="PANTHER" id="PTHR46363:SF1">
    <property type="entry name" value="DEOXYRIBONUCLEASE TATDN2-RELATED"/>
    <property type="match status" value="1"/>
</dbReference>